<gene>
    <name evidence="5" type="ORF">HKX06_14600</name>
</gene>
<evidence type="ECO:0000259" key="4">
    <source>
        <dbReference type="PROSITE" id="PS50043"/>
    </source>
</evidence>
<dbReference type="InterPro" id="IPR059106">
    <property type="entry name" value="WHD_MalT"/>
</dbReference>
<dbReference type="PRINTS" id="PR00038">
    <property type="entry name" value="HTHLUXR"/>
</dbReference>
<dbReference type="Proteomes" id="UP000550136">
    <property type="component" value="Unassembled WGS sequence"/>
</dbReference>
<dbReference type="PROSITE" id="PS50043">
    <property type="entry name" value="HTH_LUXR_2"/>
    <property type="match status" value="1"/>
</dbReference>
<dbReference type="InterPro" id="IPR027417">
    <property type="entry name" value="P-loop_NTPase"/>
</dbReference>
<evidence type="ECO:0000256" key="2">
    <source>
        <dbReference type="ARBA" id="ARBA00023125"/>
    </source>
</evidence>
<dbReference type="SUPFAM" id="SSF46894">
    <property type="entry name" value="C-terminal effector domain of the bipartite response regulators"/>
    <property type="match status" value="1"/>
</dbReference>
<dbReference type="Pfam" id="PF00196">
    <property type="entry name" value="GerE"/>
    <property type="match status" value="1"/>
</dbReference>
<dbReference type="GO" id="GO:0003677">
    <property type="term" value="F:DNA binding"/>
    <property type="evidence" value="ECO:0007669"/>
    <property type="project" value="UniProtKB-KW"/>
</dbReference>
<dbReference type="SUPFAM" id="SSF52540">
    <property type="entry name" value="P-loop containing nucleoside triphosphate hydrolases"/>
    <property type="match status" value="1"/>
</dbReference>
<keyword evidence="1" id="KW-0805">Transcription regulation</keyword>
<dbReference type="InterPro" id="IPR016032">
    <property type="entry name" value="Sig_transdc_resp-reg_C-effctor"/>
</dbReference>
<dbReference type="InterPro" id="IPR036388">
    <property type="entry name" value="WH-like_DNA-bd_sf"/>
</dbReference>
<dbReference type="InterPro" id="IPR000792">
    <property type="entry name" value="Tscrpt_reg_LuxR_C"/>
</dbReference>
<comment type="caution">
    <text evidence="5">The sequence shown here is derived from an EMBL/GenBank/DDBJ whole genome shotgun (WGS) entry which is preliminary data.</text>
</comment>
<dbReference type="PANTHER" id="PTHR44688">
    <property type="entry name" value="DNA-BINDING TRANSCRIPTIONAL ACTIVATOR DEVR_DOSR"/>
    <property type="match status" value="1"/>
</dbReference>
<protein>
    <submittedName>
        <fullName evidence="5">AAA family ATPase</fullName>
    </submittedName>
</protein>
<evidence type="ECO:0000256" key="1">
    <source>
        <dbReference type="ARBA" id="ARBA00023015"/>
    </source>
</evidence>
<keyword evidence="2" id="KW-0238">DNA-binding</keyword>
<reference evidence="5 6" key="1">
    <citation type="submission" date="2020-05" db="EMBL/GenBank/DDBJ databases">
        <title>Draft Genome Sequences of Sphingomonas sp. Isolated from the International Space Station.</title>
        <authorList>
            <person name="Bijlani S."/>
            <person name="Singh N.K."/>
            <person name="Mason C.E."/>
            <person name="Wang C.C."/>
            <person name="Venkateswaran K."/>
        </authorList>
    </citation>
    <scope>NUCLEOTIDE SEQUENCE [LARGE SCALE GENOMIC DNA]</scope>
    <source>
        <strain evidence="5 6">FKI-L5-BR-P1</strain>
    </source>
</reference>
<proteinExistence type="predicted"/>
<organism evidence="5 6">
    <name type="scientific">Sphingomonas paucimobilis</name>
    <name type="common">Pseudomonas paucimobilis</name>
    <dbReference type="NCBI Taxonomy" id="13689"/>
    <lineage>
        <taxon>Bacteria</taxon>
        <taxon>Pseudomonadati</taxon>
        <taxon>Pseudomonadota</taxon>
        <taxon>Alphaproteobacteria</taxon>
        <taxon>Sphingomonadales</taxon>
        <taxon>Sphingomonadaceae</taxon>
        <taxon>Sphingomonas</taxon>
    </lineage>
</organism>
<evidence type="ECO:0000313" key="5">
    <source>
        <dbReference type="EMBL" id="NNG58597.1"/>
    </source>
</evidence>
<dbReference type="EMBL" id="JABEOU010000038">
    <property type="protein sequence ID" value="NNG58597.1"/>
    <property type="molecule type" value="Genomic_DNA"/>
</dbReference>
<dbReference type="SMART" id="SM00421">
    <property type="entry name" value="HTH_LUXR"/>
    <property type="match status" value="1"/>
</dbReference>
<accession>A0A7Y2KS49</accession>
<dbReference type="RefSeq" id="WP_206378662.1">
    <property type="nucleotide sequence ID" value="NZ_JABEOU010000038.1"/>
</dbReference>
<dbReference type="CDD" id="cd06170">
    <property type="entry name" value="LuxR_C_like"/>
    <property type="match status" value="1"/>
</dbReference>
<dbReference type="Gene3D" id="1.10.10.10">
    <property type="entry name" value="Winged helix-like DNA-binding domain superfamily/Winged helix DNA-binding domain"/>
    <property type="match status" value="1"/>
</dbReference>
<dbReference type="PANTHER" id="PTHR44688:SF16">
    <property type="entry name" value="DNA-BINDING TRANSCRIPTIONAL ACTIVATOR DEVR_DOSR"/>
    <property type="match status" value="1"/>
</dbReference>
<dbReference type="Gene3D" id="3.40.50.300">
    <property type="entry name" value="P-loop containing nucleotide triphosphate hydrolases"/>
    <property type="match status" value="1"/>
</dbReference>
<dbReference type="PROSITE" id="PS00622">
    <property type="entry name" value="HTH_LUXR_1"/>
    <property type="match status" value="1"/>
</dbReference>
<evidence type="ECO:0000256" key="3">
    <source>
        <dbReference type="ARBA" id="ARBA00023163"/>
    </source>
</evidence>
<dbReference type="Pfam" id="PF25873">
    <property type="entry name" value="WHD_MalT"/>
    <property type="match status" value="1"/>
</dbReference>
<feature type="domain" description="HTH luxR-type" evidence="4">
    <location>
        <begin position="836"/>
        <end position="901"/>
    </location>
</feature>
<dbReference type="AlphaFoldDB" id="A0A7Y2KS49"/>
<dbReference type="GO" id="GO:0006355">
    <property type="term" value="P:regulation of DNA-templated transcription"/>
    <property type="evidence" value="ECO:0007669"/>
    <property type="project" value="InterPro"/>
</dbReference>
<evidence type="ECO:0000313" key="6">
    <source>
        <dbReference type="Proteomes" id="UP000550136"/>
    </source>
</evidence>
<keyword evidence="3" id="KW-0804">Transcription</keyword>
<sequence>MPYLEDAGDAQRLYQFKLEAPRLLSSIVHRGRLITALDAVSSTKLILLTAPAGFGKTTLLSQWREHLTKSRGHVGWLTLDESDADVRRFMAGVILGLQTIGIDMPQLAAQAERGLIEATIKGVIGELQTKLAEDDHKVTLVIDDYHRASSPALDAFVGQWISLLPERVRILMSTRASPDASLRRLLASGQAVEITSDMLRFTLVESRQMLDVGLDEAHRDTLAERIEGWPAALQLARLITLQNRGQEQFTLDRLAAHGGQLWNLLSDQVLRGQTDEIVDFLLETSIFERFSIEISDKVRQRRDTWRIIERLSPLQPLMTPLDAEATWYRYHHLFAEYLQAQLRRRRPADFAALHLRASVAFEEAGLLEEAVRHAGQAGDYARCAELVEQAGGWRLVLFGGAGLLRRLLDFIPLRERLSHPRLLVAQSYAELKTGLVREARSTFNLVSPDVDGIVEDWSRLDERDRDILNINMLLRTYEDNGLDASFPTFSTLIAERMPGVDGLTRGVLDCSGAIASLCLGKFDVAEAFARRAMEGMRSVNSMVGLNYCFLHAGLASAYRGELRSASAYLEHARTMATENFGADSGLKALSETLLAYARYWIDGRPLTTAEDLRDAFRHVCEYDGWFEVYAAGLDVRFRIAWSAMDLAGMDEVIAEGDALNHSRGLERLASIVEAQRLLRDHAANLGRTRQSFERLDSCFPIGAWRDAPRLWRPYQDVAFALVTVTPADRRDQAIARAQDVLQCAEALGSLPYQVRAILLQAQLLFNQEPERASDHVRRAVRLGAGERIALPFVEQRSLAPLIRQLKRELWDGRGDPLEASFLGEIDDWLISVTTQSNSRLSMLSPREQEVAAELAQGLTNKEIARALDMTEHTVKFHLKRIFGKLGVDRRAHALTALQNDRP</sequence>
<name>A0A7Y2KS49_SPHPI</name>